<reference evidence="2 4" key="7">
    <citation type="journal article" date="2007" name="Science">
        <title>The Release 5.1 annotation of Drosophila melanogaster heterochromatin.</title>
        <authorList>
            <person name="Smith C.D."/>
            <person name="Shu S."/>
            <person name="Mungall C.J."/>
            <person name="Karpen G.H."/>
        </authorList>
    </citation>
    <scope>NUCLEOTIDE SEQUENCE [LARGE SCALE GENOMIC DNA]</scope>
    <source>
        <strain evidence="4">Berkeley</strain>
    </source>
</reference>
<dbReference type="OMA" id="TETHLCW"/>
<reference evidence="2 4" key="11">
    <citation type="journal article" date="2015" name="Genome Res.">
        <title>The Release 6 reference sequence of the Drosophila melanogaster genome.</title>
        <authorList>
            <person name="Hoskins R.A."/>
            <person name="Carlson J.W."/>
            <person name="Wan K.H."/>
            <person name="Park S."/>
            <person name="Mendez I."/>
            <person name="Galle S.E."/>
            <person name="Booth B.W."/>
            <person name="Pfeiffer B.D."/>
            <person name="George R.A."/>
            <person name="Svirskas R."/>
            <person name="Krzywinski M."/>
            <person name="Schein J."/>
            <person name="Accardo M.C."/>
            <person name="Damia E."/>
            <person name="Messina G."/>
            <person name="Mendez-Lago M."/>
            <person name="de Pablos B."/>
            <person name="Demakova O.V."/>
            <person name="Andreyeva E.N."/>
            <person name="Boldyreva L.V."/>
            <person name="Marra M."/>
            <person name="Carvalho A.B."/>
            <person name="Dimitri P."/>
            <person name="Villasante A."/>
            <person name="Zhimulev I.F."/>
            <person name="Rubin G.M."/>
            <person name="Karpen G.H."/>
            <person name="Celniker S.E."/>
        </authorList>
    </citation>
    <scope>NUCLEOTIDE SEQUENCE [LARGE SCALE GENOMIC DNA]</scope>
    <source>
        <strain evidence="4">Berkeley</strain>
    </source>
</reference>
<dbReference type="BioGRID-ORCS" id="14462678">
    <property type="hits" value="0 hits in 1 CRISPR screen"/>
</dbReference>
<reference evidence="2 4" key="1">
    <citation type="journal article" date="2000" name="Science">
        <title>The genome sequence of Drosophila melanogaster.</title>
        <authorList>
            <person name="Adams M.D."/>
            <person name="Celniker S.E."/>
            <person name="Holt R.A."/>
            <person name="Evans C.A."/>
            <person name="Gocayne J.D."/>
            <person name="Amanatides P.G."/>
            <person name="Scherer S.E."/>
            <person name="Li P.W."/>
            <person name="Hoskins R.A."/>
            <person name="Galle R.F."/>
            <person name="George R.A."/>
            <person name="Lewis S.E."/>
            <person name="Richards S."/>
            <person name="Ashburner M."/>
            <person name="Henderson S.N."/>
            <person name="Sutton G.G."/>
            <person name="Wortman J.R."/>
            <person name="Yandell M.D."/>
            <person name="Zhang Q."/>
            <person name="Chen L.X."/>
            <person name="Brandon R.C."/>
            <person name="Rogers Y.H."/>
            <person name="Blazej R.G."/>
            <person name="Champe M."/>
            <person name="Pfeiffer B.D."/>
            <person name="Wan K.H."/>
            <person name="Doyle C."/>
            <person name="Baxter E.G."/>
            <person name="Helt G."/>
            <person name="Nelson C.R."/>
            <person name="Gabor G.L."/>
            <person name="Abril J.F."/>
            <person name="Agbayani A."/>
            <person name="An H.J."/>
            <person name="Andrews-Pfannkoch C."/>
            <person name="Baldwin D."/>
            <person name="Ballew R.M."/>
            <person name="Basu A."/>
            <person name="Baxendale J."/>
            <person name="Bayraktaroglu L."/>
            <person name="Beasley E.M."/>
            <person name="Beeson K.Y."/>
            <person name="Benos P.V."/>
            <person name="Berman B.P."/>
            <person name="Bhandari D."/>
            <person name="Bolshakov S."/>
            <person name="Borkova D."/>
            <person name="Botchan M.R."/>
            <person name="Bouck J."/>
            <person name="Brokstein P."/>
            <person name="Brottier P."/>
            <person name="Burtis K.C."/>
            <person name="Busam D.A."/>
            <person name="Butler H."/>
            <person name="Cadieu E."/>
            <person name="Center A."/>
            <person name="Chandra I."/>
            <person name="Cherry J.M."/>
            <person name="Cawley S."/>
            <person name="Dahlke C."/>
            <person name="Davenport L.B."/>
            <person name="Davies P."/>
            <person name="de Pablos B."/>
            <person name="Delcher A."/>
            <person name="Deng Z."/>
            <person name="Mays A.D."/>
            <person name="Dew I."/>
            <person name="Dietz S.M."/>
            <person name="Dodson K."/>
            <person name="Doup L.E."/>
            <person name="Downes M."/>
            <person name="Dugan-Rocha S."/>
            <person name="Dunkov B.C."/>
            <person name="Dunn P."/>
            <person name="Durbin K.J."/>
            <person name="Evangelista C.C."/>
            <person name="Ferraz C."/>
            <person name="Ferriera S."/>
            <person name="Fleischmann W."/>
            <person name="Fosler C."/>
            <person name="Gabrielian A.E."/>
            <person name="Garg N.S."/>
            <person name="Gelbart W.M."/>
            <person name="Glasser K."/>
            <person name="Glodek A."/>
            <person name="Gong F."/>
            <person name="Gorrell J.H."/>
            <person name="Gu Z."/>
            <person name="Guan P."/>
            <person name="Harris M."/>
            <person name="Harris N.L."/>
            <person name="Harvey D."/>
            <person name="Heiman T.J."/>
            <person name="Hernandez J.R."/>
            <person name="Houck J."/>
            <person name="Hostin D."/>
            <person name="Houston K.A."/>
            <person name="Howland T.J."/>
            <person name="Wei M.H."/>
            <person name="Ibegwam C."/>
            <person name="Jalali M."/>
            <person name="Kalush F."/>
            <person name="Karpen G.H."/>
            <person name="Ke Z."/>
            <person name="Kennison J.A."/>
            <person name="Ketchum K.A."/>
            <person name="Kimmel B.E."/>
            <person name="Kodira C.D."/>
            <person name="Kraft C."/>
            <person name="Kravitz S."/>
            <person name="Kulp D."/>
            <person name="Lai Z."/>
            <person name="Lasko P."/>
            <person name="Lei Y."/>
            <person name="Levitsky A.A."/>
            <person name="Li J."/>
            <person name="Li Z."/>
            <person name="Liang Y."/>
            <person name="Lin X."/>
            <person name="Liu X."/>
            <person name="Mattei B."/>
            <person name="McIntosh T.C."/>
            <person name="McLeod M.P."/>
            <person name="McPherson D."/>
            <person name="Merkulov G."/>
            <person name="Milshina N.V."/>
            <person name="Mobarry C."/>
            <person name="Morris J."/>
            <person name="Moshrefi A."/>
            <person name="Mount S.M."/>
            <person name="Moy M."/>
            <person name="Murphy B."/>
            <person name="Murphy L."/>
            <person name="Muzny D.M."/>
            <person name="Nelson D.L."/>
            <person name="Nelson D.R."/>
            <person name="Nelson K.A."/>
            <person name="Nixon K."/>
            <person name="Nusskern D.R."/>
            <person name="Pacleb J.M."/>
            <person name="Palazzolo M."/>
            <person name="Pittman G.S."/>
            <person name="Pan S."/>
            <person name="Pollard J."/>
            <person name="Puri V."/>
            <person name="Reese M.G."/>
            <person name="Reinert K."/>
            <person name="Remington K."/>
            <person name="Saunders R.D."/>
            <person name="Scheeler F."/>
            <person name="Shen H."/>
            <person name="Shue B.C."/>
            <person name="Siden-Kiamos I."/>
            <person name="Simpson M."/>
            <person name="Skupski M.P."/>
            <person name="Smith T."/>
            <person name="Spier E."/>
            <person name="Spradling A.C."/>
            <person name="Stapleton M."/>
            <person name="Strong R."/>
            <person name="Sun E."/>
            <person name="Svirskas R."/>
            <person name="Tector C."/>
            <person name="Turner R."/>
            <person name="Venter E."/>
            <person name="Wang A.H."/>
            <person name="Wang X."/>
            <person name="Wang Z.Y."/>
            <person name="Wassarman D.A."/>
            <person name="Weinstock G.M."/>
            <person name="Weissenbach J."/>
            <person name="Williams S.M."/>
            <person name="WoodageT"/>
            <person name="Worley K.C."/>
            <person name="Wu D."/>
            <person name="Yang S."/>
            <person name="Yao Q.A."/>
            <person name="Ye J."/>
            <person name="Yeh R.F."/>
            <person name="Zaveri J.S."/>
            <person name="Zhan M."/>
            <person name="Zhang G."/>
            <person name="Zhao Q."/>
            <person name="Zheng L."/>
            <person name="Zheng X.H."/>
            <person name="Zhong F.N."/>
            <person name="Zhong W."/>
            <person name="Zhou X."/>
            <person name="Zhu S."/>
            <person name="Zhu X."/>
            <person name="Smith H.O."/>
            <person name="Gibbs R.A."/>
            <person name="Myers E.W."/>
            <person name="Rubin G.M."/>
            <person name="Venter J.C."/>
        </authorList>
    </citation>
    <scope>NUCLEOTIDE SEQUENCE [LARGE SCALE GENOMIC DNA]</scope>
    <source>
        <strain evidence="4">Berkeley</strain>
    </source>
</reference>
<dbReference type="Pfam" id="PF00011">
    <property type="entry name" value="HSP20"/>
    <property type="match status" value="1"/>
</dbReference>
<reference evidence="2 4" key="3">
    <citation type="journal article" date="2002" name="Genome Biol.">
        <title>Annotation of the Drosophila melanogaster euchromatic genome: a systematic review.</title>
        <authorList>
            <person name="Misra S."/>
            <person name="Crosby M.A."/>
            <person name="Mungall C.J."/>
            <person name="Matthews B.B."/>
            <person name="Campbell K.S."/>
            <person name="Hradecky P."/>
            <person name="Huang Y."/>
            <person name="Kaminker J.S."/>
            <person name="Millburn G.H."/>
            <person name="Prochnik S.E."/>
            <person name="Smith C.D."/>
            <person name="Tupy J.L."/>
            <person name="Whitfied E.J."/>
            <person name="Bayraktaroglu L."/>
            <person name="Berman B.P."/>
            <person name="Bettencourt B.R."/>
            <person name="Celniker S.E."/>
            <person name="de Grey A.D."/>
            <person name="Drysdale R.A."/>
            <person name="Harris N.L."/>
            <person name="Richter J."/>
            <person name="Russo S."/>
            <person name="Schroeder A.J."/>
            <person name="Shu S.Q."/>
            <person name="Stapleton M."/>
            <person name="Yamada C."/>
            <person name="Ashburner M."/>
            <person name="Gelbart W.M."/>
            <person name="Rubin G.M."/>
            <person name="Lewis S.E."/>
        </authorList>
    </citation>
    <scope>GENOME REANNOTATION</scope>
    <source>
        <strain evidence="4">Berkeley</strain>
    </source>
</reference>
<dbReference type="InParanoid" id="M9PCC9"/>
<accession>M9PCC9</accession>
<reference evidence="2 4" key="2">
    <citation type="journal article" date="2002" name="Genome Biol.">
        <title>Finishing a whole-genome shotgun: release 3 of the Drosophila melanogaster euchromatic genome sequence.</title>
        <authorList>
            <person name="Celniker S.E."/>
            <person name="Wheeler D.A."/>
            <person name="Kronmiller B."/>
            <person name="Carlson J.W."/>
            <person name="Halpern A."/>
            <person name="Patel S."/>
            <person name="Adams M."/>
            <person name="Champe M."/>
            <person name="Dugan S.P."/>
            <person name="Frise E."/>
            <person name="Hodgson A."/>
            <person name="George R.A."/>
            <person name="Hoskins R.A."/>
            <person name="Laverty T."/>
            <person name="Muzny D.M."/>
            <person name="Nelson C.R."/>
            <person name="Pacleb J.M."/>
            <person name="Park S."/>
            <person name="Pfeiffer B.D."/>
            <person name="Richards S."/>
            <person name="Sodergren E.J."/>
            <person name="Svirskas R."/>
            <person name="Tabor P.E."/>
            <person name="Wan K."/>
            <person name="Stapleton M."/>
            <person name="Sutton G.G."/>
            <person name="Venter C."/>
            <person name="Weinstock G."/>
            <person name="Scherer S.E."/>
            <person name="Myers E.W."/>
            <person name="Gibbs R.A."/>
            <person name="Rubin G.M."/>
        </authorList>
    </citation>
    <scope>NUCLEOTIDE SEQUENCE [LARGE SCALE GENOMIC DNA]</scope>
    <source>
        <strain evidence="4">Berkeley</strain>
    </source>
</reference>
<dbReference type="PaxDb" id="7227-FBpp0304787"/>
<dbReference type="AGR" id="FB:FBgn0264433"/>
<dbReference type="InterPro" id="IPR008978">
    <property type="entry name" value="HSP20-like_chaperone"/>
</dbReference>
<dbReference type="KEGG" id="dme:Dmel_CG43851"/>
<reference evidence="2 4" key="5">
    <citation type="journal article" date="2002" name="Genome Biol.">
        <title>Heterochromatic sequences in a Drosophila whole-genome shotgun assembly.</title>
        <authorList>
            <person name="Hoskins R.A."/>
            <person name="Smith C.D."/>
            <person name="Carlson J.W."/>
            <person name="Carvalho A.B."/>
            <person name="Halpern A."/>
            <person name="Kaminker J.S."/>
            <person name="Kennedy C."/>
            <person name="Mungall C.J."/>
            <person name="Sullivan B.A."/>
            <person name="Sutton G.G."/>
            <person name="Yasuhara J.C."/>
            <person name="Wakimoto B.T."/>
            <person name="Myers E.W."/>
            <person name="Celniker S.E."/>
            <person name="Rubin G.M."/>
            <person name="Karpen G.H."/>
        </authorList>
    </citation>
    <scope>NUCLEOTIDE SEQUENCE [LARGE SCALE GENOMIC DNA]</scope>
    <source>
        <strain evidence="4">Berkeley</strain>
    </source>
</reference>
<dbReference type="FlyBase" id="FBgn0264433">
    <property type="gene designation" value="CG43851"/>
</dbReference>
<dbReference type="RefSeq" id="NP_001259948.1">
    <property type="nucleotide sequence ID" value="NM_001273019.1"/>
</dbReference>
<gene>
    <name evidence="2" type="primary">Dmel\CG43851</name>
    <name evidence="2 3" type="ORF">CG43851</name>
    <name evidence="2" type="ORF">Dmel_CG43851</name>
</gene>
<reference evidence="2 4" key="9">
    <citation type="journal article" date="2015" name="G3 (Bethesda)">
        <title>Gene Model Annotations for Drosophila melanogaster: Impact of High-Throughput Data.</title>
        <authorList>
            <consortium name="FlyBase Consortium"/>
            <person name="Matthews B.B."/>
            <person name="Dos Santos G."/>
            <person name="Crosby M.A."/>
            <person name="Emmert D.B."/>
            <person name="St Pierre S.E."/>
            <person name="Gramates L.S."/>
            <person name="Zhou P."/>
            <person name="Schroeder A.J."/>
            <person name="Falls K."/>
            <person name="Strelets V."/>
            <person name="Russo S.M."/>
            <person name="Gelbart W.M."/>
            <person name="null"/>
        </authorList>
    </citation>
    <scope>NUCLEOTIDE SEQUENCE [LARGE SCALE GENOMIC DNA]</scope>
    <source>
        <strain evidence="4">Berkeley</strain>
    </source>
</reference>
<evidence type="ECO:0000313" key="2">
    <source>
        <dbReference type="EMBL" id="AGB92485.1"/>
    </source>
</evidence>
<evidence type="ECO:0000259" key="1">
    <source>
        <dbReference type="Pfam" id="PF00011"/>
    </source>
</evidence>
<dbReference type="SUPFAM" id="SSF49764">
    <property type="entry name" value="HSP20-like chaperones"/>
    <property type="match status" value="1"/>
</dbReference>
<dbReference type="SMR" id="M9PCC9"/>
<dbReference type="InterPro" id="IPR002068">
    <property type="entry name" value="A-crystallin/Hsp20_dom"/>
</dbReference>
<name>M9PCC9_DROME</name>
<organism evidence="2 4">
    <name type="scientific">Drosophila melanogaster</name>
    <name type="common">Fruit fly</name>
    <dbReference type="NCBI Taxonomy" id="7227"/>
    <lineage>
        <taxon>Eukaryota</taxon>
        <taxon>Metazoa</taxon>
        <taxon>Ecdysozoa</taxon>
        <taxon>Arthropoda</taxon>
        <taxon>Hexapoda</taxon>
        <taxon>Insecta</taxon>
        <taxon>Pterygota</taxon>
        <taxon>Neoptera</taxon>
        <taxon>Endopterygota</taxon>
        <taxon>Diptera</taxon>
        <taxon>Brachycera</taxon>
        <taxon>Muscomorpha</taxon>
        <taxon>Ephydroidea</taxon>
        <taxon>Drosophilidae</taxon>
        <taxon>Drosophila</taxon>
        <taxon>Sophophora</taxon>
    </lineage>
</organism>
<dbReference type="Gene3D" id="2.60.40.790">
    <property type="match status" value="1"/>
</dbReference>
<dbReference type="GeneID" id="14462678"/>
<evidence type="ECO:0000313" key="4">
    <source>
        <dbReference type="Proteomes" id="UP000000803"/>
    </source>
</evidence>
<dbReference type="HOGENOM" id="CLU_1788852_0_0_1"/>
<reference evidence="2 4" key="10">
    <citation type="journal article" date="2015" name="G3 (Bethesda)">
        <title>Gene Model Annotations for Drosophila melanogaster: The Rule-Benders.</title>
        <authorList>
            <consortium name="FlyBase Consortium"/>
            <person name="Crosby M.A."/>
            <person name="Gramates L.S."/>
            <person name="Dos Santos G."/>
            <person name="Matthews B.B."/>
            <person name="St Pierre S.E."/>
            <person name="Zhou P."/>
            <person name="Schroeder A.J."/>
            <person name="Falls K."/>
            <person name="Emmert D.B."/>
            <person name="Russo S.M."/>
            <person name="Gelbart W.M."/>
            <person name="null"/>
        </authorList>
    </citation>
    <scope>NUCLEOTIDE SEQUENCE [LARGE SCALE GENOMIC DNA]</scope>
    <source>
        <strain evidence="4">Berkeley</strain>
    </source>
</reference>
<feature type="domain" description="SHSP" evidence="1">
    <location>
        <begin position="63"/>
        <end position="140"/>
    </location>
</feature>
<dbReference type="Proteomes" id="UP000000803">
    <property type="component" value="Chromosome 2L"/>
</dbReference>
<dbReference type="VEuPathDB" id="VectorBase:FBgn0264433"/>
<dbReference type="AlphaFoldDB" id="M9PCC9"/>
<reference evidence="2 4" key="4">
    <citation type="journal article" date="2002" name="Genome Biol.">
        <title>The transposable elements of the Drosophila melanogaster euchromatin: a genomics perspective.</title>
        <authorList>
            <person name="Kaminker J.S."/>
            <person name="Bergman C.M."/>
            <person name="Kronmiller B."/>
            <person name="Carlson J."/>
            <person name="Svirskas R."/>
            <person name="Patel S."/>
            <person name="Frise E."/>
            <person name="Wheeler D.A."/>
            <person name="Lewis S.E."/>
            <person name="Rubin G.M."/>
            <person name="Ashburner M."/>
            <person name="Celniker S.E."/>
        </authorList>
    </citation>
    <scope>NUCLEOTIDE SEQUENCE [LARGE SCALE GENOMIC DNA]</scope>
    <source>
        <strain evidence="4">Berkeley</strain>
    </source>
</reference>
<dbReference type="Bgee" id="FBgn0264433">
    <property type="expression patterns" value="Expressed in testis and 11 other cell types or tissues"/>
</dbReference>
<dbReference type="CDD" id="cd06526">
    <property type="entry name" value="metazoan_ACD"/>
    <property type="match status" value="1"/>
</dbReference>
<proteinExistence type="predicted"/>
<evidence type="ECO:0000313" key="3">
    <source>
        <dbReference type="FlyBase" id="FBgn0264433"/>
    </source>
</evidence>
<dbReference type="OrthoDB" id="7858794at2759"/>
<sequence>MSGQKYKCPVFDSQDFRIMQSECEKRVKQLEKDVYDCCRMMNNAEEVEDISTTWIKAMRTKGEKENRVSWEFDMRDFPIENICIQLKDSHIYVRAHYKNVNIKQKILIPQNVDTSKLEAVLTASGILAISVPIVSPISDNQKMRF</sequence>
<protein>
    <recommendedName>
        <fullName evidence="1">SHSP domain-containing protein</fullName>
    </recommendedName>
</protein>
<dbReference type="EMBL" id="AE014134">
    <property type="protein sequence ID" value="AGB92485.1"/>
    <property type="molecule type" value="Genomic_DNA"/>
</dbReference>
<reference evidence="2 4" key="6">
    <citation type="journal article" date="2005" name="PLoS Comput. Biol.">
        <title>Combined evidence annotation of transposable elements in genome sequences.</title>
        <authorList>
            <person name="Quesneville H."/>
            <person name="Bergman C.M."/>
            <person name="Andrieu O."/>
            <person name="Autard D."/>
            <person name="Nouaud D."/>
            <person name="Ashburner M."/>
            <person name="Anxolabehere D."/>
        </authorList>
    </citation>
    <scope>NUCLEOTIDE SEQUENCE [LARGE SCALE GENOMIC DNA]</scope>
    <source>
        <strain evidence="4">Berkeley</strain>
    </source>
</reference>
<dbReference type="eggNOG" id="ENOG502T82G">
    <property type="taxonomic scope" value="Eukaryota"/>
</dbReference>
<keyword evidence="4" id="KW-1185">Reference proteome</keyword>
<reference evidence="2 4" key="8">
    <citation type="journal article" date="2007" name="Science">
        <title>Sequence finishing and mapping of Drosophila melanogaster heterochromatin.</title>
        <authorList>
            <person name="Hoskins R.A."/>
            <person name="Carlson J.W."/>
            <person name="Kennedy C."/>
            <person name="Acevedo D."/>
            <person name="Evans-Holm M."/>
            <person name="Frise E."/>
            <person name="Wan K.H."/>
            <person name="Park S."/>
            <person name="Mendez-Lago M."/>
            <person name="Rossi F."/>
            <person name="Villasante A."/>
            <person name="Dimitri P."/>
            <person name="Karpen G.H."/>
            <person name="Celniker S.E."/>
        </authorList>
    </citation>
    <scope>NUCLEOTIDE SEQUENCE [LARGE SCALE GENOMIC DNA]</scope>
    <source>
        <strain evidence="4">Berkeley</strain>
    </source>
</reference>